<reference evidence="4" key="2">
    <citation type="submission" date="2025-04" db="UniProtKB">
        <authorList>
            <consortium name="RefSeq"/>
        </authorList>
    </citation>
    <scope>IDENTIFICATION</scope>
</reference>
<dbReference type="GO" id="GO:0005524">
    <property type="term" value="F:ATP binding"/>
    <property type="evidence" value="ECO:0007669"/>
    <property type="project" value="InterPro"/>
</dbReference>
<proteinExistence type="predicted"/>
<gene>
    <name evidence="4" type="primary">LOC108048833</name>
    <name evidence="2" type="synonym">108048833</name>
</gene>
<evidence type="ECO:0000259" key="1">
    <source>
        <dbReference type="SMART" id="SM00836"/>
    </source>
</evidence>
<dbReference type="Pfam" id="PF05746">
    <property type="entry name" value="DALR_1"/>
    <property type="match status" value="1"/>
</dbReference>
<name>A0A6P4F849_DRORH</name>
<dbReference type="PANTHER" id="PTHR16043:SF1">
    <property type="entry name" value="DALR ANTICODON-BINDING DOMAIN-CONTAINING PROTEIN 3"/>
    <property type="match status" value="1"/>
</dbReference>
<evidence type="ECO:0000313" key="3">
    <source>
        <dbReference type="Proteomes" id="UP001652680"/>
    </source>
</evidence>
<dbReference type="AlphaFoldDB" id="A0A6P4F849"/>
<dbReference type="GO" id="GO:0106217">
    <property type="term" value="P:tRNA C3-cytosine methylation"/>
    <property type="evidence" value="ECO:0007669"/>
    <property type="project" value="TreeGrafter"/>
</dbReference>
<dbReference type="RefSeq" id="XP_016985239.1">
    <property type="nucleotide sequence ID" value="XM_017129750.1"/>
</dbReference>
<sequence length="445" mass="51027">MDCNPLSQFSQQLFAFFTQPEDESAGDAGAVAPLRLRRCGEIIRYHNENLAEQGDLSLAATSRYWQNFAKRQGRGLRRDMDVLLPGEEQRQELVRQSKEWRFPLCEITLLHKERYALHFQRRPIIDYVLKAVLIQGADYGRPQKTEHSPTMCLRLQAEAGATDGSQELRFYRLQQLYQIMLRLVDYSPWRLVEAKDQKEDTLFVNVELQKCSQMETKNHVCLVSGPVLEPVKKTATAMVLDNYLEMRSMHMRLMAMHRNGIRPAGLCNIDVLMKRLGAAAVIVDLFEVRHATAASVVRNGLGSSKGASYILYNSARLETLLRTFGGQVHAGVYEPLPPLGEIDLRVLEDDMDWQLIYGYLLTFPELLESLMDQVKQGQCGVHLLVRFIDSLASTFSRYYRHKKVLVQKRDQLMPILYARIYLIMAVRQIMNVALSLLGIEPVDYV</sequence>
<dbReference type="InterPro" id="IPR037380">
    <property type="entry name" value="DALRD3"/>
</dbReference>
<keyword evidence="3" id="KW-1185">Reference proteome</keyword>
<dbReference type="InterPro" id="IPR008909">
    <property type="entry name" value="DALR_anticod-bd"/>
</dbReference>
<dbReference type="GO" id="GO:0004814">
    <property type="term" value="F:arginine-tRNA ligase activity"/>
    <property type="evidence" value="ECO:0007669"/>
    <property type="project" value="InterPro"/>
</dbReference>
<dbReference type="Proteomes" id="UP001652680">
    <property type="component" value="Unassembled WGS sequence"/>
</dbReference>
<reference evidence="2" key="3">
    <citation type="submission" date="2025-05" db="UniProtKB">
        <authorList>
            <consortium name="EnsemblMetazoa"/>
        </authorList>
    </citation>
    <scope>IDENTIFICATION</scope>
</reference>
<reference evidence="3" key="1">
    <citation type="journal article" date="2021" name="Elife">
        <title>Highly contiguous assemblies of 101 drosophilid genomes.</title>
        <authorList>
            <person name="Kim B.Y."/>
            <person name="Wang J.R."/>
            <person name="Miller D.E."/>
            <person name="Barmina O."/>
            <person name="Delaney E."/>
            <person name="Thompson A."/>
            <person name="Comeault A.A."/>
            <person name="Peede D."/>
            <person name="D'Agostino E.R."/>
            <person name="Pelaez J."/>
            <person name="Aguilar J.M."/>
            <person name="Haji D."/>
            <person name="Matsunaga T."/>
            <person name="Armstrong E.E."/>
            <person name="Zych M."/>
            <person name="Ogawa Y."/>
            <person name="Stamenkovic-Radak M."/>
            <person name="Jelic M."/>
            <person name="Veselinovic M.S."/>
            <person name="Tanaskovic M."/>
            <person name="Eric P."/>
            <person name="Gao J.J."/>
            <person name="Katoh T.K."/>
            <person name="Toda M.J."/>
            <person name="Watabe H."/>
            <person name="Watada M."/>
            <person name="Davis J.S."/>
            <person name="Moyle L.C."/>
            <person name="Manoli G."/>
            <person name="Bertolini E."/>
            <person name="Kostal V."/>
            <person name="Hawley R.S."/>
            <person name="Takahashi A."/>
            <person name="Jones C.D."/>
            <person name="Price D.K."/>
            <person name="Whiteman N."/>
            <person name="Kopp A."/>
            <person name="Matute D.R."/>
            <person name="Petrov D.A."/>
        </authorList>
    </citation>
    <scope>NUCLEOTIDE SEQUENCE [LARGE SCALE GENOMIC DNA]</scope>
</reference>
<dbReference type="GO" id="GO:0000049">
    <property type="term" value="F:tRNA binding"/>
    <property type="evidence" value="ECO:0007669"/>
    <property type="project" value="TreeGrafter"/>
</dbReference>
<dbReference type="GO" id="GO:0006420">
    <property type="term" value="P:arginyl-tRNA aminoacylation"/>
    <property type="evidence" value="ECO:0007669"/>
    <property type="project" value="InterPro"/>
</dbReference>
<dbReference type="OMA" id="DMLLIAM"/>
<dbReference type="Gene3D" id="1.10.730.10">
    <property type="entry name" value="Isoleucyl-tRNA Synthetase, Domain 1"/>
    <property type="match status" value="1"/>
</dbReference>
<dbReference type="OrthoDB" id="9990834at2759"/>
<dbReference type="GeneID" id="108048833"/>
<dbReference type="SMART" id="SM00836">
    <property type="entry name" value="DALR_1"/>
    <property type="match status" value="1"/>
</dbReference>
<dbReference type="EnsemblMetazoa" id="XM_017129750.2">
    <property type="protein sequence ID" value="XP_016985239.1"/>
    <property type="gene ID" value="LOC108048833"/>
</dbReference>
<dbReference type="InterPro" id="IPR009080">
    <property type="entry name" value="tRNAsynth_Ia_anticodon-bd"/>
</dbReference>
<evidence type="ECO:0000313" key="2">
    <source>
        <dbReference type="EnsemblMetazoa" id="XP_016985239.1"/>
    </source>
</evidence>
<organism evidence="4">
    <name type="scientific">Drosophila rhopaloa</name>
    <name type="common">Fruit fly</name>
    <dbReference type="NCBI Taxonomy" id="1041015"/>
    <lineage>
        <taxon>Eukaryota</taxon>
        <taxon>Metazoa</taxon>
        <taxon>Ecdysozoa</taxon>
        <taxon>Arthropoda</taxon>
        <taxon>Hexapoda</taxon>
        <taxon>Insecta</taxon>
        <taxon>Pterygota</taxon>
        <taxon>Neoptera</taxon>
        <taxon>Endopterygota</taxon>
        <taxon>Diptera</taxon>
        <taxon>Brachycera</taxon>
        <taxon>Muscomorpha</taxon>
        <taxon>Ephydroidea</taxon>
        <taxon>Drosophilidae</taxon>
        <taxon>Drosophila</taxon>
        <taxon>Sophophora</taxon>
    </lineage>
</organism>
<evidence type="ECO:0000313" key="4">
    <source>
        <dbReference type="RefSeq" id="XP_016985239.1"/>
    </source>
</evidence>
<feature type="domain" description="DALR anticodon binding" evidence="1">
    <location>
        <begin position="310"/>
        <end position="445"/>
    </location>
</feature>
<protein>
    <submittedName>
        <fullName evidence="4">DALR anticodon-binding domain-containing protein 3</fullName>
    </submittedName>
</protein>
<accession>A0A6P4F849</accession>
<dbReference type="SUPFAM" id="SSF47323">
    <property type="entry name" value="Anticodon-binding domain of a subclass of class I aminoacyl-tRNA synthetases"/>
    <property type="match status" value="1"/>
</dbReference>
<dbReference type="PANTHER" id="PTHR16043">
    <property type="entry name" value="DALRD3 PROTEIN"/>
    <property type="match status" value="1"/>
</dbReference>